<proteinExistence type="predicted"/>
<dbReference type="EMBL" id="MU001882">
    <property type="protein sequence ID" value="KAF2794719.1"/>
    <property type="molecule type" value="Genomic_DNA"/>
</dbReference>
<evidence type="ECO:0000313" key="1">
    <source>
        <dbReference type="EMBL" id="KAF2794719.1"/>
    </source>
</evidence>
<gene>
    <name evidence="1" type="ORF">K505DRAFT_23335</name>
</gene>
<accession>A0A6A6XDY8</accession>
<dbReference type="Proteomes" id="UP000799757">
    <property type="component" value="Unassembled WGS sequence"/>
</dbReference>
<protein>
    <submittedName>
        <fullName evidence="1">Uncharacterized protein</fullName>
    </submittedName>
</protein>
<name>A0A6A6XDY8_9PLEO</name>
<organism evidence="1 2">
    <name type="scientific">Melanomma pulvis-pyrius CBS 109.77</name>
    <dbReference type="NCBI Taxonomy" id="1314802"/>
    <lineage>
        <taxon>Eukaryota</taxon>
        <taxon>Fungi</taxon>
        <taxon>Dikarya</taxon>
        <taxon>Ascomycota</taxon>
        <taxon>Pezizomycotina</taxon>
        <taxon>Dothideomycetes</taxon>
        <taxon>Pleosporomycetidae</taxon>
        <taxon>Pleosporales</taxon>
        <taxon>Melanommataceae</taxon>
        <taxon>Melanomma</taxon>
    </lineage>
</organism>
<sequence>MGIIQKAARIWSEGHNGHCGIVRREHKTGAAVEPFISGLYMLLTFGAWDSNSFESHFFPCHSTAHVPFCRFFLSFLKFFFREK</sequence>
<reference evidence="1" key="1">
    <citation type="journal article" date="2020" name="Stud. Mycol.">
        <title>101 Dothideomycetes genomes: a test case for predicting lifestyles and emergence of pathogens.</title>
        <authorList>
            <person name="Haridas S."/>
            <person name="Albert R."/>
            <person name="Binder M."/>
            <person name="Bloem J."/>
            <person name="Labutti K."/>
            <person name="Salamov A."/>
            <person name="Andreopoulos B."/>
            <person name="Baker S."/>
            <person name="Barry K."/>
            <person name="Bills G."/>
            <person name="Bluhm B."/>
            <person name="Cannon C."/>
            <person name="Castanera R."/>
            <person name="Culley D."/>
            <person name="Daum C."/>
            <person name="Ezra D."/>
            <person name="Gonzalez J."/>
            <person name="Henrissat B."/>
            <person name="Kuo A."/>
            <person name="Liang C."/>
            <person name="Lipzen A."/>
            <person name="Lutzoni F."/>
            <person name="Magnuson J."/>
            <person name="Mondo S."/>
            <person name="Nolan M."/>
            <person name="Ohm R."/>
            <person name="Pangilinan J."/>
            <person name="Park H.-J."/>
            <person name="Ramirez L."/>
            <person name="Alfaro M."/>
            <person name="Sun H."/>
            <person name="Tritt A."/>
            <person name="Yoshinaga Y."/>
            <person name="Zwiers L.-H."/>
            <person name="Turgeon B."/>
            <person name="Goodwin S."/>
            <person name="Spatafora J."/>
            <person name="Crous P."/>
            <person name="Grigoriev I."/>
        </authorList>
    </citation>
    <scope>NUCLEOTIDE SEQUENCE</scope>
    <source>
        <strain evidence="1">CBS 109.77</strain>
    </source>
</reference>
<keyword evidence="2" id="KW-1185">Reference proteome</keyword>
<evidence type="ECO:0000313" key="2">
    <source>
        <dbReference type="Proteomes" id="UP000799757"/>
    </source>
</evidence>
<dbReference type="AlphaFoldDB" id="A0A6A6XDY8"/>